<evidence type="ECO:0000313" key="3">
    <source>
        <dbReference type="EMBL" id="SDI01837.1"/>
    </source>
</evidence>
<evidence type="ECO:0000256" key="1">
    <source>
        <dbReference type="SAM" id="Phobius"/>
    </source>
</evidence>
<gene>
    <name evidence="3" type="ORF">SAMN05421804_101477</name>
</gene>
<dbReference type="InterPro" id="IPR002881">
    <property type="entry name" value="DUF58"/>
</dbReference>
<dbReference type="AlphaFoldDB" id="A0A1G8H594"/>
<dbReference type="EMBL" id="FNDZ01000001">
    <property type="protein sequence ID" value="SDI01837.1"/>
    <property type="molecule type" value="Genomic_DNA"/>
</dbReference>
<keyword evidence="1" id="KW-0472">Membrane</keyword>
<feature type="transmembrane region" description="Helical" evidence="1">
    <location>
        <begin position="7"/>
        <end position="26"/>
    </location>
</feature>
<reference evidence="3 4" key="1">
    <citation type="submission" date="2016-10" db="EMBL/GenBank/DDBJ databases">
        <authorList>
            <person name="de Groot N.N."/>
        </authorList>
    </citation>
    <scope>NUCLEOTIDE SEQUENCE [LARGE SCALE GENOMIC DNA]</scope>
    <source>
        <strain evidence="3 4">CGMCC 1.5058</strain>
    </source>
</reference>
<keyword evidence="1" id="KW-1133">Transmembrane helix</keyword>
<feature type="transmembrane region" description="Helical" evidence="1">
    <location>
        <begin position="32"/>
        <end position="51"/>
    </location>
</feature>
<protein>
    <submittedName>
        <fullName evidence="3">Uncharacterized conserved protein, DUF58 family, contains vWF domain</fullName>
    </submittedName>
</protein>
<evidence type="ECO:0000259" key="2">
    <source>
        <dbReference type="Pfam" id="PF01882"/>
    </source>
</evidence>
<name>A0A1G8H594_9CLOT</name>
<feature type="domain" description="DUF58" evidence="2">
    <location>
        <begin position="184"/>
        <end position="270"/>
    </location>
</feature>
<dbReference type="Proteomes" id="UP000183255">
    <property type="component" value="Unassembled WGS sequence"/>
</dbReference>
<dbReference type="PANTHER" id="PTHR34351">
    <property type="entry name" value="SLR1927 PROTEIN-RELATED"/>
    <property type="match status" value="1"/>
</dbReference>
<organism evidence="3 4">
    <name type="scientific">Proteiniclasticum ruminis</name>
    <dbReference type="NCBI Taxonomy" id="398199"/>
    <lineage>
        <taxon>Bacteria</taxon>
        <taxon>Bacillati</taxon>
        <taxon>Bacillota</taxon>
        <taxon>Clostridia</taxon>
        <taxon>Eubacteriales</taxon>
        <taxon>Clostridiaceae</taxon>
        <taxon>Proteiniclasticum</taxon>
    </lineage>
</organism>
<accession>A0A1G8H594</accession>
<proteinExistence type="predicted"/>
<dbReference type="RefSeq" id="WP_031573587.1">
    <property type="nucleotide sequence ID" value="NZ_DAMAXS010000011.1"/>
</dbReference>
<dbReference type="Pfam" id="PF01882">
    <property type="entry name" value="DUF58"/>
    <property type="match status" value="1"/>
</dbReference>
<dbReference type="PANTHER" id="PTHR34351:SF1">
    <property type="entry name" value="SLR1927 PROTEIN"/>
    <property type="match status" value="1"/>
</dbReference>
<sequence>MKMDFRFIIGLLISIVLYYAIGGIVFTSLYYIMISMFILAVVYITVFSGKVSGKLTYMKDRYEVFETGKLNLQIFNDSRFFLPYVTAINQYTEIETRSVSAKNRAQIMFHFYFPKRGTYEFQNLRLEIRDFFNIFTIRKNLKNESVRVYPKSRVLPETLFELGVGSEGIKQSRSNLEDPHMIREMRRYNVGDSLKRINWKVSAKYGELYVRRGEQNKGIDYLLVIDMCEEIYRMDQDGAKEEALVADALAVSALLLKEGKEHKVVINGLERKEFDLRRMSQHEALVEYMVDHDSNGKKPMQDFMNEKTDLFQSASSIILFTGNRNPLLTKVVLKLKDKYNAITWFAVEDDLKKDADYEGITLKYIGE</sequence>
<keyword evidence="1" id="KW-0812">Transmembrane</keyword>
<evidence type="ECO:0000313" key="4">
    <source>
        <dbReference type="Proteomes" id="UP000183255"/>
    </source>
</evidence>